<keyword evidence="6 9" id="KW-1133">Transmembrane helix</keyword>
<dbReference type="GO" id="GO:0016758">
    <property type="term" value="F:hexosyltransferase activity"/>
    <property type="evidence" value="ECO:0007669"/>
    <property type="project" value="InterPro"/>
</dbReference>
<feature type="transmembrane region" description="Helical" evidence="9">
    <location>
        <begin position="87"/>
        <end position="107"/>
    </location>
</feature>
<feature type="transmembrane region" description="Helical" evidence="9">
    <location>
        <begin position="347"/>
        <end position="368"/>
    </location>
</feature>
<evidence type="ECO:0000256" key="3">
    <source>
        <dbReference type="ARBA" id="ARBA00022676"/>
    </source>
</evidence>
<feature type="transmembrane region" description="Helical" evidence="9">
    <location>
        <begin position="295"/>
        <end position="312"/>
    </location>
</feature>
<keyword evidence="4" id="KW-0808">Transferase</keyword>
<evidence type="ECO:0000256" key="4">
    <source>
        <dbReference type="ARBA" id="ARBA00022679"/>
    </source>
</evidence>
<evidence type="ECO:0000256" key="6">
    <source>
        <dbReference type="ARBA" id="ARBA00022989"/>
    </source>
</evidence>
<evidence type="ECO:0000256" key="7">
    <source>
        <dbReference type="ARBA" id="ARBA00023136"/>
    </source>
</evidence>
<dbReference type="AlphaFoldDB" id="A0A2A9ELT6"/>
<keyword evidence="3" id="KW-0328">Glycosyltransferase</keyword>
<evidence type="ECO:0000256" key="8">
    <source>
        <dbReference type="ARBA" id="ARBA00024033"/>
    </source>
</evidence>
<feature type="transmembrane region" description="Helical" evidence="9">
    <location>
        <begin position="318"/>
        <end position="335"/>
    </location>
</feature>
<keyword evidence="7 9" id="KW-0472">Membrane</keyword>
<dbReference type="GO" id="GO:0005886">
    <property type="term" value="C:plasma membrane"/>
    <property type="evidence" value="ECO:0007669"/>
    <property type="project" value="UniProtKB-SubCell"/>
</dbReference>
<organism evidence="10 11">
    <name type="scientific">Georgenia soli</name>
    <dbReference type="NCBI Taxonomy" id="638953"/>
    <lineage>
        <taxon>Bacteria</taxon>
        <taxon>Bacillati</taxon>
        <taxon>Actinomycetota</taxon>
        <taxon>Actinomycetes</taxon>
        <taxon>Micrococcales</taxon>
        <taxon>Bogoriellaceae</taxon>
        <taxon>Georgenia</taxon>
    </lineage>
</organism>
<dbReference type="RefSeq" id="WP_170037288.1">
    <property type="nucleotide sequence ID" value="NZ_PDJI01000004.1"/>
</dbReference>
<gene>
    <name evidence="10" type="ORF">ATJ97_1720</name>
</gene>
<accession>A0A2A9ELT6</accession>
<feature type="transmembrane region" description="Helical" evidence="9">
    <location>
        <begin position="207"/>
        <end position="226"/>
    </location>
</feature>
<sequence>MTPPRTVTLPVWVPVAAAALLWRLVPVLAGGGLRGAGVYDDGVYFTAATALVHGRLPYADFVLLHPPGIVLALAPFAALTRWLPDSVAFAVARAAFAVVGCVTAVLVARLAGAAGRAAALTAGLAYAVAPAAAHAERTTMLEGPANLCLAAGLVVLLARPELTARAALGAGALLGLGVCVKIWGVVPLVIVAVWVGRRSGRGRLGQLLAGAAGVCVAVCLPFFLAAPSEMVRYVALAQLGRTRAAAGWAERMAGMVGPLLGRDPVLRPVHVLLVVGGCAAVALAAWSVRRDRRAHLFLALLAGAVLTLLASPTTFRHYGALAAVPVSVVLGLAVQRARALQVRGRRPAQVMVAGATAVLLVAAAQSLAPAVRAPFPRALAGAARHVDGCVTADDPTALVLMDTLSRDLARGCRLWVDVSGLTYDPARPTHGTPRRLDGPWQRQVLGYLSSGEATVVHRRGTGLDALSRATVARWPVLAEAGGYQLREPRP</sequence>
<dbReference type="InterPro" id="IPR018584">
    <property type="entry name" value="GT87"/>
</dbReference>
<evidence type="ECO:0000313" key="10">
    <source>
        <dbReference type="EMBL" id="PFG39222.1"/>
    </source>
</evidence>
<dbReference type="GO" id="GO:0009103">
    <property type="term" value="P:lipopolysaccharide biosynthetic process"/>
    <property type="evidence" value="ECO:0007669"/>
    <property type="project" value="UniProtKB-ARBA"/>
</dbReference>
<evidence type="ECO:0000256" key="2">
    <source>
        <dbReference type="ARBA" id="ARBA00022475"/>
    </source>
</evidence>
<dbReference type="GO" id="GO:0016763">
    <property type="term" value="F:pentosyltransferase activity"/>
    <property type="evidence" value="ECO:0007669"/>
    <property type="project" value="TreeGrafter"/>
</dbReference>
<comment type="caution">
    <text evidence="10">The sequence shown here is derived from an EMBL/GenBank/DDBJ whole genome shotgun (WGS) entry which is preliminary data.</text>
</comment>
<dbReference type="EMBL" id="PDJI01000004">
    <property type="protein sequence ID" value="PFG39222.1"/>
    <property type="molecule type" value="Genomic_DNA"/>
</dbReference>
<keyword evidence="5 9" id="KW-0812">Transmembrane</keyword>
<feature type="transmembrane region" description="Helical" evidence="9">
    <location>
        <begin position="7"/>
        <end position="25"/>
    </location>
</feature>
<proteinExistence type="inferred from homology"/>
<keyword evidence="2" id="KW-1003">Cell membrane</keyword>
<dbReference type="Pfam" id="PF09594">
    <property type="entry name" value="GT87"/>
    <property type="match status" value="1"/>
</dbReference>
<evidence type="ECO:0000313" key="11">
    <source>
        <dbReference type="Proteomes" id="UP000222106"/>
    </source>
</evidence>
<feature type="transmembrane region" description="Helical" evidence="9">
    <location>
        <begin position="269"/>
        <end position="288"/>
    </location>
</feature>
<reference evidence="10 11" key="1">
    <citation type="submission" date="2017-10" db="EMBL/GenBank/DDBJ databases">
        <title>Sequencing the genomes of 1000 actinobacteria strains.</title>
        <authorList>
            <person name="Klenk H.-P."/>
        </authorList>
    </citation>
    <scope>NUCLEOTIDE SEQUENCE [LARGE SCALE GENOMIC DNA]</scope>
    <source>
        <strain evidence="10 11">DSM 21838</strain>
    </source>
</reference>
<protein>
    <submittedName>
        <fullName evidence="10">Uncharacterized protein DUF2029</fullName>
    </submittedName>
</protein>
<name>A0A2A9ELT6_9MICO</name>
<evidence type="ECO:0000256" key="5">
    <source>
        <dbReference type="ARBA" id="ARBA00022692"/>
    </source>
</evidence>
<dbReference type="Proteomes" id="UP000222106">
    <property type="component" value="Unassembled WGS sequence"/>
</dbReference>
<comment type="subcellular location">
    <subcellularLocation>
        <location evidence="1">Cell membrane</location>
        <topology evidence="1">Multi-pass membrane protein</topology>
    </subcellularLocation>
</comment>
<dbReference type="PANTHER" id="PTHR33908">
    <property type="entry name" value="MANNOSYLTRANSFERASE YKCB-RELATED"/>
    <property type="match status" value="1"/>
</dbReference>
<comment type="similarity">
    <text evidence="8">Belongs to the glycosyltransferase 87 family.</text>
</comment>
<feature type="transmembrane region" description="Helical" evidence="9">
    <location>
        <begin position="170"/>
        <end position="195"/>
    </location>
</feature>
<keyword evidence="11" id="KW-1185">Reference proteome</keyword>
<dbReference type="PANTHER" id="PTHR33908:SF11">
    <property type="entry name" value="MEMBRANE PROTEIN"/>
    <property type="match status" value="1"/>
</dbReference>
<evidence type="ECO:0000256" key="9">
    <source>
        <dbReference type="SAM" id="Phobius"/>
    </source>
</evidence>
<dbReference type="InterPro" id="IPR050297">
    <property type="entry name" value="LipidA_mod_glycosyltrf_83"/>
</dbReference>
<evidence type="ECO:0000256" key="1">
    <source>
        <dbReference type="ARBA" id="ARBA00004651"/>
    </source>
</evidence>
<feature type="transmembrane region" description="Helical" evidence="9">
    <location>
        <begin position="61"/>
        <end position="80"/>
    </location>
</feature>